<comment type="subcellular location">
    <subcellularLocation>
        <location evidence="6">Cell membrane</location>
        <topology evidence="6">Multi-pass membrane protein</topology>
    </subcellularLocation>
    <subcellularLocation>
        <location evidence="1">Membrane</location>
        <topology evidence="1">Multi-pass membrane protein</topology>
    </subcellularLocation>
</comment>
<feature type="transmembrane region" description="Helical" evidence="6">
    <location>
        <begin position="28"/>
        <end position="52"/>
    </location>
</feature>
<gene>
    <name evidence="7" type="ORF">FYJ78_00440</name>
</gene>
<feature type="transmembrane region" description="Helical" evidence="6">
    <location>
        <begin position="94"/>
        <end position="115"/>
    </location>
</feature>
<evidence type="ECO:0000256" key="4">
    <source>
        <dbReference type="ARBA" id="ARBA00022989"/>
    </source>
</evidence>
<dbReference type="GO" id="GO:0005886">
    <property type="term" value="C:plasma membrane"/>
    <property type="evidence" value="ECO:0007669"/>
    <property type="project" value="UniProtKB-SubCell"/>
</dbReference>
<dbReference type="Pfam" id="PF01925">
    <property type="entry name" value="TauE"/>
    <property type="match status" value="1"/>
</dbReference>
<feature type="transmembrane region" description="Helical" evidence="6">
    <location>
        <begin position="204"/>
        <end position="222"/>
    </location>
</feature>
<accession>A0A6I2UWM4</accession>
<sequence>MLFLSMLLLGALIGFVGAGGAGVTITLLTVGFGVPIHTALAVALASMVFTMLSGAISHFRQKEVVVRTGAVIGLGGIIGAFIGANVSNLMPSGFLSSITGIMLFSSAVILYIKLYKNRWLAAHTPVRTTLLTGRPLWIRGIITGIITGFLSGAFGIGAAAYIQLCLMVIFGVPLLQSIGTCMMIILPISAAGGLGYLFNGRLDFPIFVQTLLGLMLGAWFGAKGTHLAPLPFLKVCIVAMPAVGGIIMILFH</sequence>
<keyword evidence="4 6" id="KW-1133">Transmembrane helix</keyword>
<evidence type="ECO:0000256" key="1">
    <source>
        <dbReference type="ARBA" id="ARBA00004141"/>
    </source>
</evidence>
<reference evidence="7 8" key="1">
    <citation type="submission" date="2019-08" db="EMBL/GenBank/DDBJ databases">
        <title>In-depth cultivation of the pig gut microbiome towards novel bacterial diversity and tailored functional studies.</title>
        <authorList>
            <person name="Wylensek D."/>
            <person name="Hitch T.C.A."/>
            <person name="Clavel T."/>
        </authorList>
    </citation>
    <scope>NUCLEOTIDE SEQUENCE [LARGE SCALE GENOMIC DNA]</scope>
    <source>
        <strain evidence="8">WCA-380-WT-3B3</strain>
    </source>
</reference>
<dbReference type="InterPro" id="IPR002781">
    <property type="entry name" value="TM_pro_TauE-like"/>
</dbReference>
<name>A0A6I2UWM4_9FIRM</name>
<comment type="caution">
    <text evidence="7">The sequence shown here is derived from an EMBL/GenBank/DDBJ whole genome shotgun (WGS) entry which is preliminary data.</text>
</comment>
<proteinExistence type="inferred from homology"/>
<keyword evidence="5 6" id="KW-0472">Membrane</keyword>
<dbReference type="RefSeq" id="WP_154619440.1">
    <property type="nucleotide sequence ID" value="NZ_JBQHVT010000006.1"/>
</dbReference>
<feature type="transmembrane region" description="Helical" evidence="6">
    <location>
        <begin position="228"/>
        <end position="251"/>
    </location>
</feature>
<evidence type="ECO:0000313" key="7">
    <source>
        <dbReference type="EMBL" id="MSV23682.1"/>
    </source>
</evidence>
<dbReference type="EMBL" id="VUNL01000001">
    <property type="protein sequence ID" value="MSV23682.1"/>
    <property type="molecule type" value="Genomic_DNA"/>
</dbReference>
<keyword evidence="6" id="KW-1003">Cell membrane</keyword>
<keyword evidence="8" id="KW-1185">Reference proteome</keyword>
<evidence type="ECO:0000256" key="6">
    <source>
        <dbReference type="RuleBase" id="RU363041"/>
    </source>
</evidence>
<feature type="transmembrane region" description="Helical" evidence="6">
    <location>
        <begin position="136"/>
        <end position="162"/>
    </location>
</feature>
<organism evidence="7 8">
    <name type="scientific">Selenomonas montiformis</name>
    <dbReference type="NCBI Taxonomy" id="2652285"/>
    <lineage>
        <taxon>Bacteria</taxon>
        <taxon>Bacillati</taxon>
        <taxon>Bacillota</taxon>
        <taxon>Negativicutes</taxon>
        <taxon>Selenomonadales</taxon>
        <taxon>Selenomonadaceae</taxon>
        <taxon>Selenomonas</taxon>
    </lineage>
</organism>
<evidence type="ECO:0000313" key="8">
    <source>
        <dbReference type="Proteomes" id="UP000430222"/>
    </source>
</evidence>
<keyword evidence="3 6" id="KW-0812">Transmembrane</keyword>
<dbReference type="InterPro" id="IPR051598">
    <property type="entry name" value="TSUP/Inactive_protease-like"/>
</dbReference>
<comment type="similarity">
    <text evidence="2 6">Belongs to the 4-toluene sulfonate uptake permease (TSUP) (TC 2.A.102) family.</text>
</comment>
<evidence type="ECO:0000256" key="2">
    <source>
        <dbReference type="ARBA" id="ARBA00009142"/>
    </source>
</evidence>
<feature type="transmembrane region" description="Helical" evidence="6">
    <location>
        <begin position="64"/>
        <end position="82"/>
    </location>
</feature>
<dbReference type="Proteomes" id="UP000430222">
    <property type="component" value="Unassembled WGS sequence"/>
</dbReference>
<evidence type="ECO:0000256" key="5">
    <source>
        <dbReference type="ARBA" id="ARBA00023136"/>
    </source>
</evidence>
<evidence type="ECO:0000256" key="3">
    <source>
        <dbReference type="ARBA" id="ARBA00022692"/>
    </source>
</evidence>
<dbReference type="PANTHER" id="PTHR43701:SF2">
    <property type="entry name" value="MEMBRANE TRANSPORTER PROTEIN YJNA-RELATED"/>
    <property type="match status" value="1"/>
</dbReference>
<feature type="transmembrane region" description="Helical" evidence="6">
    <location>
        <begin position="174"/>
        <end position="197"/>
    </location>
</feature>
<dbReference type="AlphaFoldDB" id="A0A6I2UWM4"/>
<dbReference type="PANTHER" id="PTHR43701">
    <property type="entry name" value="MEMBRANE TRANSPORTER PROTEIN MJ0441-RELATED"/>
    <property type="match status" value="1"/>
</dbReference>
<protein>
    <recommendedName>
        <fullName evidence="6">Probable membrane transporter protein</fullName>
    </recommendedName>
</protein>